<feature type="domain" description="Glycosyltransferase 2-like" evidence="1">
    <location>
        <begin position="243"/>
        <end position="368"/>
    </location>
</feature>
<dbReference type="InterPro" id="IPR001173">
    <property type="entry name" value="Glyco_trans_2-like"/>
</dbReference>
<dbReference type="SUPFAM" id="SSF53448">
    <property type="entry name" value="Nucleotide-diphospho-sugar transferases"/>
    <property type="match status" value="1"/>
</dbReference>
<dbReference type="EMBL" id="SMFM01000004">
    <property type="protein sequence ID" value="TDD75982.1"/>
    <property type="molecule type" value="Genomic_DNA"/>
</dbReference>
<evidence type="ECO:0000259" key="1">
    <source>
        <dbReference type="Pfam" id="PF00535"/>
    </source>
</evidence>
<reference evidence="2 3" key="1">
    <citation type="submission" date="2019-03" db="EMBL/GenBank/DDBJ databases">
        <title>Flavobacterium AT-3-2 sp. nov., isolated from arctic soil.</title>
        <authorList>
            <person name="Chaudhary D.K."/>
        </authorList>
    </citation>
    <scope>NUCLEOTIDE SEQUENCE [LARGE SCALE GENOMIC DNA]</scope>
    <source>
        <strain evidence="2 3">AT-3-2</strain>
    </source>
</reference>
<dbReference type="OrthoDB" id="1326385at2"/>
<dbReference type="Gene3D" id="3.90.550.10">
    <property type="entry name" value="Spore Coat Polysaccharide Biosynthesis Protein SpsA, Chain A"/>
    <property type="match status" value="1"/>
</dbReference>
<evidence type="ECO:0000313" key="2">
    <source>
        <dbReference type="EMBL" id="TDD75982.1"/>
    </source>
</evidence>
<organism evidence="2 3">
    <name type="scientific">Flavobacterium caseinilyticum</name>
    <dbReference type="NCBI Taxonomy" id="2541732"/>
    <lineage>
        <taxon>Bacteria</taxon>
        <taxon>Pseudomonadati</taxon>
        <taxon>Bacteroidota</taxon>
        <taxon>Flavobacteriia</taxon>
        <taxon>Flavobacteriales</taxon>
        <taxon>Flavobacteriaceae</taxon>
        <taxon>Flavobacterium</taxon>
    </lineage>
</organism>
<dbReference type="GO" id="GO:0016740">
    <property type="term" value="F:transferase activity"/>
    <property type="evidence" value="ECO:0007669"/>
    <property type="project" value="UniProtKB-KW"/>
</dbReference>
<dbReference type="AlphaFoldDB" id="A0A4R5AZ84"/>
<dbReference type="RefSeq" id="WP_131909732.1">
    <property type="nucleotide sequence ID" value="NZ_SMFM01000004.1"/>
</dbReference>
<dbReference type="CDD" id="cd00761">
    <property type="entry name" value="Glyco_tranf_GTA_type"/>
    <property type="match status" value="1"/>
</dbReference>
<protein>
    <submittedName>
        <fullName evidence="2">Glycosyltransferase family 2 protein</fullName>
    </submittedName>
</protein>
<evidence type="ECO:0000313" key="3">
    <source>
        <dbReference type="Proteomes" id="UP000295278"/>
    </source>
</evidence>
<keyword evidence="3" id="KW-1185">Reference proteome</keyword>
<accession>A0A4R5AZ84</accession>
<proteinExistence type="predicted"/>
<dbReference type="Proteomes" id="UP000295278">
    <property type="component" value="Unassembled WGS sequence"/>
</dbReference>
<sequence length="514" mass="60026">MILVYHLENKITEVVSRNNQEIKFDCKGAISAGLIRLAVAFPDEKIVWCHSAYKQHLALEKIEALLHHNKMMLSFRPKSNNFFDNSIGYVEESLFININKKVSYPTWQMSSYVGVIHTSVLNAVSDRIVCDPDFDYYLSSLAKLCMPLGLLCYSEPQLLKSVEIIDSPATASSFTLFRFVKQHYKTRWVFLLAFNLLLYERKILFYPFISALFTKRRFNNNINIDEIVVNSSRVITDKGTIDVIIPTIGRKKYLYNVLKDFSKQSLLPEKIIIVEQNPEPFSKSELDYIETEKWPFEIHHIFTHQAGVCNARNLALSQTISEWVFLADDDNRFDADLLKEVFQKIKKYGCKVVTTYYPQIGERKSHHKVIQWPTFGAGNSFLKKTILQHVKFNMALEFGYGEDSDFGMQLRNQGNDVLFLPEPSILHLKAPVGGFRTKPIMRWHNEKIQPKPSPTVMLYLITHNTKQQNLGYKTVLFFKYYKYQKSRNPFQYFKVFNKQWKQSVYWANQLKIDS</sequence>
<name>A0A4R5AZ84_9FLAO</name>
<keyword evidence="2" id="KW-0808">Transferase</keyword>
<dbReference type="InterPro" id="IPR029044">
    <property type="entry name" value="Nucleotide-diphossugar_trans"/>
</dbReference>
<gene>
    <name evidence="2" type="ORF">E0F89_10495</name>
</gene>
<dbReference type="Pfam" id="PF00535">
    <property type="entry name" value="Glycos_transf_2"/>
    <property type="match status" value="1"/>
</dbReference>
<comment type="caution">
    <text evidence="2">The sequence shown here is derived from an EMBL/GenBank/DDBJ whole genome shotgun (WGS) entry which is preliminary data.</text>
</comment>